<evidence type="ECO:0000313" key="2">
    <source>
        <dbReference type="Proteomes" id="UP000015102"/>
    </source>
</evidence>
<reference evidence="2" key="1">
    <citation type="submission" date="2013-02" db="EMBL/GenBank/DDBJ databases">
        <authorList>
            <person name="Hughes D."/>
        </authorList>
    </citation>
    <scope>NUCLEOTIDE SEQUENCE</scope>
    <source>
        <strain>Durham</strain>
        <strain evidence="2">NC isolate 2 -- Noor lab</strain>
    </source>
</reference>
<reference evidence="1" key="2">
    <citation type="submission" date="2015-06" db="UniProtKB">
        <authorList>
            <consortium name="EnsemblMetazoa"/>
        </authorList>
    </citation>
    <scope>IDENTIFICATION</scope>
</reference>
<dbReference type="EMBL" id="CAQQ02107475">
    <property type="status" value="NOT_ANNOTATED_CDS"/>
    <property type="molecule type" value="Genomic_DNA"/>
</dbReference>
<dbReference type="HOGENOM" id="CLU_2485912_0_0_1"/>
<dbReference type="EMBL" id="CAQQ02107476">
    <property type="status" value="NOT_ANNOTATED_CDS"/>
    <property type="molecule type" value="Genomic_DNA"/>
</dbReference>
<dbReference type="EnsemblMetazoa" id="MESCA006368-RA">
    <property type="protein sequence ID" value="MESCA006368-PA"/>
    <property type="gene ID" value="MESCA006368"/>
</dbReference>
<evidence type="ECO:0000313" key="1">
    <source>
        <dbReference type="EnsemblMetazoa" id="MESCA006368-PA"/>
    </source>
</evidence>
<sequence length="87" mass="10504">MYWRVKCFNFNWGIQFPSLTICHQHCWPLTMRFMPGKSTSDQLFTLRQIFEKKTQVKQRIELNTNAIFILAAPQRSIFDVIKDLYHH</sequence>
<name>T1GRS8_MEGSC</name>
<keyword evidence="2" id="KW-1185">Reference proteome</keyword>
<dbReference type="EMBL" id="CAQQ02107474">
    <property type="status" value="NOT_ANNOTATED_CDS"/>
    <property type="molecule type" value="Genomic_DNA"/>
</dbReference>
<accession>T1GRS8</accession>
<dbReference type="Proteomes" id="UP000015102">
    <property type="component" value="Unassembled WGS sequence"/>
</dbReference>
<proteinExistence type="predicted"/>
<organism evidence="1 2">
    <name type="scientific">Megaselia scalaris</name>
    <name type="common">Humpbacked fly</name>
    <name type="synonym">Phora scalaris</name>
    <dbReference type="NCBI Taxonomy" id="36166"/>
    <lineage>
        <taxon>Eukaryota</taxon>
        <taxon>Metazoa</taxon>
        <taxon>Ecdysozoa</taxon>
        <taxon>Arthropoda</taxon>
        <taxon>Hexapoda</taxon>
        <taxon>Insecta</taxon>
        <taxon>Pterygota</taxon>
        <taxon>Neoptera</taxon>
        <taxon>Endopterygota</taxon>
        <taxon>Diptera</taxon>
        <taxon>Brachycera</taxon>
        <taxon>Muscomorpha</taxon>
        <taxon>Platypezoidea</taxon>
        <taxon>Phoridae</taxon>
        <taxon>Megaseliini</taxon>
        <taxon>Megaselia</taxon>
    </lineage>
</organism>
<protein>
    <submittedName>
        <fullName evidence="1">Uncharacterized protein</fullName>
    </submittedName>
</protein>
<dbReference type="AlphaFoldDB" id="T1GRS8"/>